<dbReference type="GO" id="GO:0003677">
    <property type="term" value="F:DNA binding"/>
    <property type="evidence" value="ECO:0007669"/>
    <property type="project" value="UniProtKB-KW"/>
</dbReference>
<reference evidence="10 11" key="1">
    <citation type="journal article" date="2014" name="Genome Announc.">
        <title>Genome sequence of the basidiomycetous fungus Pseudozyma aphidis DSM70725, an efficient producer of biosurfactant mannosylerythritol lipids.</title>
        <authorList>
            <person name="Lorenz S."/>
            <person name="Guenther M."/>
            <person name="Grumaz C."/>
            <person name="Rupp S."/>
            <person name="Zibek S."/>
            <person name="Sohn K."/>
        </authorList>
    </citation>
    <scope>NUCLEOTIDE SEQUENCE [LARGE SCALE GENOMIC DNA]</scope>
    <source>
        <strain evidence="11">ATCC 32657 / CBS 517.83 / DSM 70725 / JCM 10318 / NBRC 10182 / NRRL Y-7954 / St-0401</strain>
    </source>
</reference>
<dbReference type="OrthoDB" id="10254730at2759"/>
<dbReference type="HOGENOM" id="CLU_010628_1_0_1"/>
<dbReference type="GO" id="GO:0006261">
    <property type="term" value="P:DNA-templated DNA replication"/>
    <property type="evidence" value="ECO:0007669"/>
    <property type="project" value="InterPro"/>
</dbReference>
<keyword evidence="6" id="KW-0539">Nucleus</keyword>
<proteinExistence type="inferred from homology"/>
<dbReference type="FunFam" id="3.60.21.50:FF:000018">
    <property type="entry name" value="DNA polymerase epsilon subunit B, putative"/>
    <property type="match status" value="1"/>
</dbReference>
<dbReference type="EMBL" id="AWNI01000004">
    <property type="protein sequence ID" value="ETS64675.1"/>
    <property type="molecule type" value="Genomic_DNA"/>
</dbReference>
<evidence type="ECO:0000256" key="3">
    <source>
        <dbReference type="ARBA" id="ARBA00016011"/>
    </source>
</evidence>
<evidence type="ECO:0000256" key="4">
    <source>
        <dbReference type="ARBA" id="ARBA00022705"/>
    </source>
</evidence>
<dbReference type="GO" id="GO:0008622">
    <property type="term" value="C:epsilon DNA polymerase complex"/>
    <property type="evidence" value="ECO:0007669"/>
    <property type="project" value="InterPro"/>
</dbReference>
<dbReference type="Proteomes" id="UP000019462">
    <property type="component" value="Unassembled WGS sequence"/>
</dbReference>
<feature type="region of interest" description="Disordered" evidence="8">
    <location>
        <begin position="1"/>
        <end position="27"/>
    </location>
</feature>
<feature type="region of interest" description="Disordered" evidence="8">
    <location>
        <begin position="198"/>
        <end position="219"/>
    </location>
</feature>
<keyword evidence="11" id="KW-1185">Reference proteome</keyword>
<evidence type="ECO:0000256" key="1">
    <source>
        <dbReference type="ARBA" id="ARBA00004123"/>
    </source>
</evidence>
<evidence type="ECO:0000256" key="7">
    <source>
        <dbReference type="ARBA" id="ARBA00032930"/>
    </source>
</evidence>
<evidence type="ECO:0000256" key="5">
    <source>
        <dbReference type="ARBA" id="ARBA00023125"/>
    </source>
</evidence>
<evidence type="ECO:0000259" key="9">
    <source>
        <dbReference type="Pfam" id="PF04042"/>
    </source>
</evidence>
<comment type="similarity">
    <text evidence="2">Belongs to the DNA polymerase epsilon subunit B family.</text>
</comment>
<evidence type="ECO:0000313" key="11">
    <source>
        <dbReference type="Proteomes" id="UP000019462"/>
    </source>
</evidence>
<keyword evidence="5" id="KW-0238">DNA-binding</keyword>
<evidence type="ECO:0000256" key="6">
    <source>
        <dbReference type="ARBA" id="ARBA00023242"/>
    </source>
</evidence>
<evidence type="ECO:0000313" key="10">
    <source>
        <dbReference type="EMBL" id="ETS64675.1"/>
    </source>
</evidence>
<dbReference type="PANTHER" id="PTHR12708:SF0">
    <property type="entry name" value="DNA POLYMERASE EPSILON SUBUNIT 2"/>
    <property type="match status" value="1"/>
</dbReference>
<dbReference type="AlphaFoldDB" id="W3VT46"/>
<comment type="caution">
    <text evidence="10">The sequence shown here is derived from an EMBL/GenBank/DDBJ whole genome shotgun (WGS) entry which is preliminary data.</text>
</comment>
<dbReference type="InterPro" id="IPR007185">
    <property type="entry name" value="DNA_pol_a/d/e_bsu"/>
</dbReference>
<evidence type="ECO:0000256" key="2">
    <source>
        <dbReference type="ARBA" id="ARBA00009560"/>
    </source>
</evidence>
<protein>
    <recommendedName>
        <fullName evidence="3">DNA polymerase epsilon subunit B</fullName>
    </recommendedName>
    <alternativeName>
        <fullName evidence="7">DNA polymerase II subunit 2</fullName>
    </alternativeName>
</protein>
<evidence type="ECO:0000256" key="8">
    <source>
        <dbReference type="SAM" id="MobiDB-lite"/>
    </source>
</evidence>
<organism evidence="10 11">
    <name type="scientific">Moesziomyces aphidis</name>
    <name type="common">Pseudozyma aphidis</name>
    <dbReference type="NCBI Taxonomy" id="84754"/>
    <lineage>
        <taxon>Eukaryota</taxon>
        <taxon>Fungi</taxon>
        <taxon>Dikarya</taxon>
        <taxon>Basidiomycota</taxon>
        <taxon>Ustilaginomycotina</taxon>
        <taxon>Ustilaginomycetes</taxon>
        <taxon>Ustilaginales</taxon>
        <taxon>Ustilaginaceae</taxon>
        <taxon>Moesziomyces</taxon>
    </lineage>
</organism>
<feature type="compositionally biased region" description="Basic and acidic residues" evidence="8">
    <location>
        <begin position="14"/>
        <end position="27"/>
    </location>
</feature>
<dbReference type="Gene3D" id="3.60.21.50">
    <property type="match status" value="1"/>
</dbReference>
<feature type="domain" description="DNA polymerase alpha/delta/epsilon subunit B" evidence="9">
    <location>
        <begin position="448"/>
        <end position="661"/>
    </location>
</feature>
<dbReference type="GO" id="GO:0042276">
    <property type="term" value="P:error-prone translesion synthesis"/>
    <property type="evidence" value="ECO:0007669"/>
    <property type="project" value="TreeGrafter"/>
</dbReference>
<gene>
    <name evidence="10" type="ORF">PaG_00622</name>
</gene>
<sequence length="706" mass="77090">MRNCAGTTSGQRSTSDRDSDVDSRKLRRDALSSSRRISRALPLERPTHILVQLVAQLYIRHHHLPLLSSKHPINMPAAVVVPPPELRRTILRVFTTKHSLQLHSSAITFIASTLAEHGLLDQPLEWEEAIDALAQGVVDNQADLDPHAPSGSRSALQARAAAHAADDADAGTDVVTAAALEKVYSRLVVADSAAHTQPSSMSAAAGGAHRHPHELTDGELPDPHRYFGVHSALSQPKLAFDPIRKVFEPASGPSTVLPMASARSAFPRQRFHILKSVVLRNENFCPPLAIPAAGSSAKAEADSFMKLTSTKNLLGRQGQRFLLFGMLSTSSDGRYELEDADGCVGLDLEHAIAGEGIFTEGSFILVEGEYTVEERIRVFAIGHPPSETRKQARSIHAHTDFLGAPQPPIVAPASAASRSAAVSWRGAISVKDEAAFAVHEANHSDLCFAIFSDVHLDHAKTLVALAAVLQGYVDAEFIPFALVLCGNFASHQVSSDDLVERYQAGFAALADTLISFPAVLRKSHIVLVPGPQDPFHTSLVPRPPLPQLLVQPLLTRLAPLGATVHLASNPCRISYFSQHIVVYRDDTMTRFLRNTVKIKDDELDTDQREREERDLKKFLVSTVLDQAHLVPLAQRTRPVMWDHDHALSLYPMPTALVLADAYDRYELTYEGCHVVNPGSFRTGSSFAWSTYYPASHRSEPSELPSI</sequence>
<feature type="compositionally biased region" description="Polar residues" evidence="8">
    <location>
        <begin position="1"/>
        <end position="11"/>
    </location>
</feature>
<accession>W3VT46</accession>
<name>W3VT46_MOEAP</name>
<keyword evidence="4" id="KW-0235">DNA replication</keyword>
<comment type="subcellular location">
    <subcellularLocation>
        <location evidence="1">Nucleus</location>
    </subcellularLocation>
</comment>
<dbReference type="PANTHER" id="PTHR12708">
    <property type="entry name" value="DNA POLYMERASE EPSILON SUBUNIT B"/>
    <property type="match status" value="1"/>
</dbReference>
<dbReference type="Pfam" id="PF04042">
    <property type="entry name" value="DNA_pol_E_B"/>
    <property type="match status" value="1"/>
</dbReference>
<dbReference type="InterPro" id="IPR016266">
    <property type="entry name" value="POLE2"/>
</dbReference>